<comment type="cofactor">
    <cofactor evidence="3 21 22">
        <name>methylcob(III)alamin</name>
        <dbReference type="ChEBI" id="CHEBI:28115"/>
    </cofactor>
</comment>
<dbReference type="FunFam" id="1.10.1240.10:FF:000001">
    <property type="entry name" value="Methionine synthase"/>
    <property type="match status" value="1"/>
</dbReference>
<dbReference type="GO" id="GO:0008270">
    <property type="term" value="F:zinc ion binding"/>
    <property type="evidence" value="ECO:0007669"/>
    <property type="project" value="UniProtKB-UniRule"/>
</dbReference>
<evidence type="ECO:0000256" key="3">
    <source>
        <dbReference type="ARBA" id="ARBA00001956"/>
    </source>
</evidence>
<evidence type="ECO:0000256" key="8">
    <source>
        <dbReference type="ARBA" id="ARBA00022603"/>
    </source>
</evidence>
<evidence type="ECO:0000256" key="1">
    <source>
        <dbReference type="ARBA" id="ARBA00001700"/>
    </source>
</evidence>
<organism evidence="30 31">
    <name type="scientific">Rufibacter radiotolerans</name>
    <dbReference type="NCBI Taxonomy" id="1379910"/>
    <lineage>
        <taxon>Bacteria</taxon>
        <taxon>Pseudomonadati</taxon>
        <taxon>Bacteroidota</taxon>
        <taxon>Cytophagia</taxon>
        <taxon>Cytophagales</taxon>
        <taxon>Hymenobacteraceae</taxon>
        <taxon>Rufibacter</taxon>
    </lineage>
</organism>
<dbReference type="PANTHER" id="PTHR45833:SF1">
    <property type="entry name" value="METHIONINE SYNTHASE"/>
    <property type="match status" value="1"/>
</dbReference>
<sequence>MTRIEEEVQKRILVLDGAMGTMIQRYNLQEADYRGDRFKDFHLDVKGNNDLLSLTQPHIIKEIHNQYFEAGADIAETNTFSGTSIAMADYDMQDLVYELNFESARIAKEAAEEWTAKTPDKPRFVAGAIGPTNRTASLSPDVNNPGFRAITFDELFDAYTEQVRGLVDGGADLLLVETIFDTLNAKAALFAIDQYSQQTGKRLPLMVSGTITDASGRTLSGQTVEAFLHSVSHMPLLSVGFNCALGAKQLRPHIESLSKASKFHISAYPNAGLPNAFGAYDETPEQMGAHVRDFLENNFVNIVGGCCGTTPPHIKVIAEIAAQYPPRPLPKLPEVPTYSGLEPLTVFEGSNFINIGERTNITGSKQFKRLILNEQYEEALAIARGQVENGAQIIDVNMDEGLLDSEAAMTLFLNLIASEPDIARVPIMIDSSKWSVIEAGLKCVQGKAIVNSISLKEGEEKFKEYARKVRSYGAAVVVMAFDEEGQADTYKRRIEICQRAYDILTKEVGFPPQDIIFDPNILTVATGMEEHNNYALDFIQATRWIKENLPGCKVSGGVSNVSFSFRGNDPVREAMHSVFLYHAIKAGLDMGIVNAGMLEVYEEIPKDLLERVEDVILNRRPDATERLVEFAETVKNKGKEVVRDEAWRNEPVKQRLTHALVKGLVEYIDQDVEEARHLYQKPLEVIEGPLMDGMNVVGDLFQEGKMFLPQVVKSARVMKKAVAYLLPYIEEEKVRAAASGDTSTRQTNGKILMATVKGDVHDIGKNIVGVVLACNNYEVIDLGVMTPTSKILEAARQHNVDVIGVSGLITPSLDEMVSVAKEMERQNFHIPLLIGGATTSRAHTAVKIAPAYSGTVVHVLDASRSVPVVGNLLSPENKEKFALDTRTEYDQMREGYLSRQKDKKYLPIKEARANKLPVEWKAEDVYTPAKLGIQEFKSFPLEELVPYIDWTPFFQAWELHGKFPKLLEDPIVGAEATKLYADAQALLKRIVDEKLLTANGVAGLFPANTVQDDDIAVYANEQRTEVVTHFRTLRQQGQKGPGVPNLALADFVAPKETGLQDYVGGFAVTAGHGLDELVKHFEADHDDYHSIMAKALADRLAEAFAEKLHEIVRKDLWAYEPEENLSNDELIKEKYQGIRPAPGYPACPDHTEKTTLFQLLDVEKHTGITLTESLAMYPTAAVSGLYFAHKQSRYFGLGKIEKDQVTDYAQRKGMSVEETERWLSPNLNY</sequence>
<dbReference type="Pfam" id="PF02607">
    <property type="entry name" value="B12-binding_2"/>
    <property type="match status" value="1"/>
</dbReference>
<comment type="domain">
    <text evidence="21">Modular enzyme with four functionally distinct domains. The isolated Hcy-binding domain catalyzes methyl transfer from free methylcobalamin to homocysteine. The Hcy-binding domain in association with the pterin-binding domain catalyzes the methylation of cob(I)alamin by methyltetrahydrofolate and the methylation of homocysteine. The B12-binding domain binds the cofactor. The AdoMet activation domain binds S-adenosyl-L-methionine. Under aerobic conditions cob(I)alamin can be converted to inactive cob(II)alamin. Reductive methylation by S-adenosyl-L-methionine and flavodoxin regenerates methylcobalamin.</text>
</comment>
<dbReference type="GO" id="GO:0031419">
    <property type="term" value="F:cobalamin binding"/>
    <property type="evidence" value="ECO:0007669"/>
    <property type="project" value="UniProtKB-UniRule"/>
</dbReference>
<dbReference type="Pfam" id="PF02310">
    <property type="entry name" value="B12-binding"/>
    <property type="match status" value="1"/>
</dbReference>
<dbReference type="Gene3D" id="3.40.50.280">
    <property type="entry name" value="Cobalamin-binding domain"/>
    <property type="match status" value="1"/>
</dbReference>
<dbReference type="GO" id="GO:0008705">
    <property type="term" value="F:methionine synthase activity"/>
    <property type="evidence" value="ECO:0007669"/>
    <property type="project" value="UniProtKB-UniRule"/>
</dbReference>
<dbReference type="GO" id="GO:0046653">
    <property type="term" value="P:tetrahydrofolate metabolic process"/>
    <property type="evidence" value="ECO:0007669"/>
    <property type="project" value="TreeGrafter"/>
</dbReference>
<dbReference type="InterPro" id="IPR003726">
    <property type="entry name" value="HCY_dom"/>
</dbReference>
<dbReference type="InterPro" id="IPR011005">
    <property type="entry name" value="Dihydropteroate_synth-like_sf"/>
</dbReference>
<evidence type="ECO:0000256" key="23">
    <source>
        <dbReference type="PIRSR" id="PIRSR000381-2"/>
    </source>
</evidence>
<dbReference type="AlphaFoldDB" id="A0A0H4VL44"/>
<dbReference type="InterPro" id="IPR004223">
    <property type="entry name" value="VitB12-dep_Met_synth_activ_dom"/>
</dbReference>
<dbReference type="Gene3D" id="3.20.20.330">
    <property type="entry name" value="Homocysteine-binding-like domain"/>
    <property type="match status" value="1"/>
</dbReference>
<dbReference type="SUPFAM" id="SSF82282">
    <property type="entry name" value="Homocysteine S-methyltransferase"/>
    <property type="match status" value="1"/>
</dbReference>
<gene>
    <name evidence="30" type="ORF">TH63_14240</name>
</gene>
<dbReference type="Gene3D" id="1.10.1240.10">
    <property type="entry name" value="Methionine synthase domain"/>
    <property type="match status" value="1"/>
</dbReference>
<evidence type="ECO:0000256" key="15">
    <source>
        <dbReference type="ARBA" id="ARBA00022833"/>
    </source>
</evidence>
<keyword evidence="14" id="KW-0677">Repeat</keyword>
<dbReference type="FunFam" id="3.20.20.20:FF:000002">
    <property type="entry name" value="Methionine synthase"/>
    <property type="match status" value="1"/>
</dbReference>
<evidence type="ECO:0000256" key="16">
    <source>
        <dbReference type="ARBA" id="ARBA00023167"/>
    </source>
</evidence>
<keyword evidence="17 21" id="KW-0170">Cobalt</keyword>
<keyword evidence="9 21" id="KW-0028">Amino-acid biosynthesis</keyword>
<evidence type="ECO:0000256" key="10">
    <source>
        <dbReference type="ARBA" id="ARBA00022628"/>
    </source>
</evidence>
<evidence type="ECO:0000259" key="25">
    <source>
        <dbReference type="PROSITE" id="PS50970"/>
    </source>
</evidence>
<evidence type="ECO:0000256" key="13">
    <source>
        <dbReference type="ARBA" id="ARBA00022723"/>
    </source>
</evidence>
<dbReference type="InterPro" id="IPR050554">
    <property type="entry name" value="Met_Synthase/Corrinoid"/>
</dbReference>
<dbReference type="SUPFAM" id="SSF56507">
    <property type="entry name" value="Methionine synthase activation domain-like"/>
    <property type="match status" value="1"/>
</dbReference>
<evidence type="ECO:0000256" key="5">
    <source>
        <dbReference type="ARBA" id="ARBA00010398"/>
    </source>
</evidence>
<dbReference type="InterPro" id="IPR036594">
    <property type="entry name" value="Meth_synthase_dom"/>
</dbReference>
<feature type="binding site" evidence="23">
    <location>
        <position position="810"/>
    </location>
    <ligand>
        <name>methylcob(III)alamin</name>
        <dbReference type="ChEBI" id="CHEBI:28115"/>
    </ligand>
</feature>
<dbReference type="RefSeq" id="WP_048921523.1">
    <property type="nucleotide sequence ID" value="NZ_CP010777.1"/>
</dbReference>
<accession>A0A0H4VL44</accession>
<proteinExistence type="inferred from homology"/>
<dbReference type="UniPathway" id="UPA00051">
    <property type="reaction ID" value="UER00081"/>
</dbReference>
<evidence type="ECO:0000256" key="22">
    <source>
        <dbReference type="PIRSR" id="PIRSR000381-1"/>
    </source>
</evidence>
<feature type="domain" description="Pterin-binding" evidence="26">
    <location>
        <begin position="352"/>
        <end position="613"/>
    </location>
</feature>
<feature type="binding site" evidence="23">
    <location>
        <begin position="758"/>
        <end position="762"/>
    </location>
    <ligand>
        <name>methylcob(III)alamin</name>
        <dbReference type="ChEBI" id="CHEBI:28115"/>
    </ligand>
</feature>
<keyword evidence="15 21" id="KW-0862">Zinc</keyword>
<dbReference type="EC" id="2.1.1.13" evidence="6 20"/>
<dbReference type="GO" id="GO:0005829">
    <property type="term" value="C:cytosol"/>
    <property type="evidence" value="ECO:0007669"/>
    <property type="project" value="TreeGrafter"/>
</dbReference>
<keyword evidence="13 21" id="KW-0479">Metal-binding</keyword>
<dbReference type="FunFam" id="3.40.50.280:FF:000001">
    <property type="entry name" value="Methionine synthase"/>
    <property type="match status" value="1"/>
</dbReference>
<name>A0A0H4VL44_9BACT</name>
<comment type="cofactor">
    <cofactor evidence="2 21 24">
        <name>Zn(2+)</name>
        <dbReference type="ChEBI" id="CHEBI:29105"/>
    </cofactor>
</comment>
<feature type="binding site" evidence="23">
    <location>
        <position position="1139"/>
    </location>
    <ligand>
        <name>S-adenosyl-L-methionine</name>
        <dbReference type="ChEBI" id="CHEBI:59789"/>
    </ligand>
</feature>
<dbReference type="NCBIfam" id="NF007024">
    <property type="entry name" value="PRK09490.1"/>
    <property type="match status" value="1"/>
</dbReference>
<feature type="binding site" evidence="23">
    <location>
        <begin position="1194"/>
        <end position="1195"/>
    </location>
    <ligand>
        <name>S-adenosyl-L-methionine</name>
        <dbReference type="ChEBI" id="CHEBI:59789"/>
    </ligand>
</feature>
<dbReference type="KEGG" id="ruf:TH63_14240"/>
<feature type="binding site" evidence="23">
    <location>
        <position position="862"/>
    </location>
    <ligand>
        <name>methylcob(III)alamin</name>
        <dbReference type="ChEBI" id="CHEBI:28115"/>
    </ligand>
</feature>
<evidence type="ECO:0000259" key="28">
    <source>
        <dbReference type="PROSITE" id="PS51332"/>
    </source>
</evidence>
<feature type="binding site" evidence="22 24">
    <location>
        <position position="306"/>
    </location>
    <ligand>
        <name>Zn(2+)</name>
        <dbReference type="ChEBI" id="CHEBI:29105"/>
    </ligand>
</feature>
<evidence type="ECO:0000256" key="19">
    <source>
        <dbReference type="ARBA" id="ARBA00031040"/>
    </source>
</evidence>
<dbReference type="NCBIfam" id="TIGR02082">
    <property type="entry name" value="metH"/>
    <property type="match status" value="1"/>
</dbReference>
<dbReference type="InterPro" id="IPR036589">
    <property type="entry name" value="HCY_dom_sf"/>
</dbReference>
<keyword evidence="12 21" id="KW-0949">S-adenosyl-L-methionine</keyword>
<comment type="catalytic activity">
    <reaction evidence="1 21">
        <text>(6S)-5-methyl-5,6,7,8-tetrahydrofolate + L-homocysteine = (6S)-5,6,7,8-tetrahydrofolate + L-methionine</text>
        <dbReference type="Rhea" id="RHEA:11172"/>
        <dbReference type="ChEBI" id="CHEBI:18608"/>
        <dbReference type="ChEBI" id="CHEBI:57453"/>
        <dbReference type="ChEBI" id="CHEBI:57844"/>
        <dbReference type="ChEBI" id="CHEBI:58199"/>
        <dbReference type="EC" id="2.1.1.13"/>
    </reaction>
</comment>
<evidence type="ECO:0000256" key="24">
    <source>
        <dbReference type="PROSITE-ProRule" id="PRU00333"/>
    </source>
</evidence>
<dbReference type="Gene3D" id="3.10.196.10">
    <property type="entry name" value="Vitamin B12-dependent methionine synthase, activation domain"/>
    <property type="match status" value="1"/>
</dbReference>
<dbReference type="SUPFAM" id="SSF51717">
    <property type="entry name" value="Dihydropteroate synthetase-like"/>
    <property type="match status" value="1"/>
</dbReference>
<evidence type="ECO:0000256" key="21">
    <source>
        <dbReference type="PIRNR" id="PIRNR000381"/>
    </source>
</evidence>
<keyword evidence="11 21" id="KW-0808">Transferase</keyword>
<dbReference type="SUPFAM" id="SSF47644">
    <property type="entry name" value="Methionine synthase domain"/>
    <property type="match status" value="1"/>
</dbReference>
<comment type="similarity">
    <text evidence="5">Belongs to the vitamin-B12 dependent methionine synthase family.</text>
</comment>
<evidence type="ECO:0000256" key="9">
    <source>
        <dbReference type="ARBA" id="ARBA00022605"/>
    </source>
</evidence>
<feature type="binding site" evidence="22 24">
    <location>
        <position position="243"/>
    </location>
    <ligand>
        <name>Zn(2+)</name>
        <dbReference type="ChEBI" id="CHEBI:29105"/>
    </ligand>
</feature>
<dbReference type="InterPro" id="IPR003759">
    <property type="entry name" value="Cbl-bd_cap"/>
</dbReference>
<dbReference type="Pfam" id="PF00809">
    <property type="entry name" value="Pterin_bind"/>
    <property type="match status" value="1"/>
</dbReference>
<protein>
    <recommendedName>
        <fullName evidence="7 20">Methionine synthase</fullName>
        <ecNumber evidence="6 20">2.1.1.13</ecNumber>
    </recommendedName>
    <alternativeName>
        <fullName evidence="19 21">5-methyltetrahydrofolate--homocysteine methyltransferase</fullName>
    </alternativeName>
</protein>
<dbReference type="PANTHER" id="PTHR45833">
    <property type="entry name" value="METHIONINE SYNTHASE"/>
    <property type="match status" value="1"/>
</dbReference>
<evidence type="ECO:0000256" key="20">
    <source>
        <dbReference type="NCBIfam" id="TIGR02082"/>
    </source>
</evidence>
<dbReference type="InterPro" id="IPR011822">
    <property type="entry name" value="MetH"/>
</dbReference>
<feature type="domain" description="AdoMet activation" evidence="27">
    <location>
        <begin position="899"/>
        <end position="1229"/>
    </location>
</feature>
<feature type="binding site" evidence="23">
    <location>
        <position position="687"/>
    </location>
    <ligand>
        <name>methylcob(III)alamin</name>
        <dbReference type="ChEBI" id="CHEBI:28115"/>
    </ligand>
</feature>
<dbReference type="PIRSF" id="PIRSF000381">
    <property type="entry name" value="MetH"/>
    <property type="match status" value="1"/>
</dbReference>
<reference evidence="30 31" key="1">
    <citation type="submission" date="2015-01" db="EMBL/GenBank/DDBJ databases">
        <title>Rufibacter sp./DG31D/ whole genome sequencing.</title>
        <authorList>
            <person name="Kim M.K."/>
            <person name="Srinivasan S."/>
            <person name="Lee J.-J."/>
        </authorList>
    </citation>
    <scope>NUCLEOTIDE SEQUENCE [LARGE SCALE GENOMIC DNA]</scope>
    <source>
        <strain evidence="30 31">DG31D</strain>
    </source>
</reference>
<keyword evidence="31" id="KW-1185">Reference proteome</keyword>
<evidence type="ECO:0000256" key="4">
    <source>
        <dbReference type="ARBA" id="ARBA00005178"/>
    </source>
</evidence>
<dbReference type="STRING" id="1379910.TH63_14240"/>
<feature type="domain" description="B12-binding" evidence="28">
    <location>
        <begin position="748"/>
        <end position="883"/>
    </location>
</feature>
<comment type="pathway">
    <text evidence="4 21">Amino-acid biosynthesis; L-methionine biosynthesis via de novo pathway; L-methionine from L-homocysteine (MetH route): step 1/1.</text>
</comment>
<dbReference type="EMBL" id="CP010777">
    <property type="protein sequence ID" value="AKQ46525.1"/>
    <property type="molecule type" value="Genomic_DNA"/>
</dbReference>
<dbReference type="PROSITE" id="PS50972">
    <property type="entry name" value="PTERIN_BINDING"/>
    <property type="match status" value="1"/>
</dbReference>
<dbReference type="Pfam" id="PF02574">
    <property type="entry name" value="S-methyl_trans"/>
    <property type="match status" value="1"/>
</dbReference>
<dbReference type="Gene3D" id="1.10.288.10">
    <property type="entry name" value="Cobalamin-dependent Methionine Synthase, domain 2"/>
    <property type="match status" value="1"/>
</dbReference>
<feature type="domain" description="Hcy-binding" evidence="25">
    <location>
        <begin position="1"/>
        <end position="321"/>
    </location>
</feature>
<evidence type="ECO:0000313" key="31">
    <source>
        <dbReference type="Proteomes" id="UP000036458"/>
    </source>
</evidence>
<dbReference type="PATRIC" id="fig|1379910.4.peg.3100"/>
<feature type="binding site" description="axial binding residue" evidence="22">
    <location>
        <position position="761"/>
    </location>
    <ligand>
        <name>methylcob(III)alamin</name>
        <dbReference type="ChEBI" id="CHEBI:28115"/>
    </ligand>
    <ligandPart>
        <name>Co</name>
        <dbReference type="ChEBI" id="CHEBI:27638"/>
    </ligandPart>
</feature>
<keyword evidence="16 21" id="KW-0486">Methionine biosynthesis</keyword>
<feature type="binding site" evidence="22 24">
    <location>
        <position position="307"/>
    </location>
    <ligand>
        <name>Zn(2+)</name>
        <dbReference type="ChEBI" id="CHEBI:29105"/>
    </ligand>
</feature>
<evidence type="ECO:0000259" key="29">
    <source>
        <dbReference type="PROSITE" id="PS51337"/>
    </source>
</evidence>
<evidence type="ECO:0000256" key="18">
    <source>
        <dbReference type="ARBA" id="ARBA00025552"/>
    </source>
</evidence>
<dbReference type="PROSITE" id="PS50974">
    <property type="entry name" value="ADOMET_ACTIVATION"/>
    <property type="match status" value="1"/>
</dbReference>
<dbReference type="Gene3D" id="3.20.20.20">
    <property type="entry name" value="Dihydropteroate synthase-like"/>
    <property type="match status" value="1"/>
</dbReference>
<evidence type="ECO:0000259" key="27">
    <source>
        <dbReference type="PROSITE" id="PS50974"/>
    </source>
</evidence>
<dbReference type="FunFam" id="3.20.20.330:FF:000001">
    <property type="entry name" value="Methionine synthase"/>
    <property type="match status" value="1"/>
</dbReference>
<evidence type="ECO:0000256" key="6">
    <source>
        <dbReference type="ARBA" id="ARBA00012032"/>
    </source>
</evidence>
<evidence type="ECO:0000313" key="30">
    <source>
        <dbReference type="EMBL" id="AKQ46525.1"/>
    </source>
</evidence>
<feature type="binding site" evidence="23">
    <location>
        <position position="949"/>
    </location>
    <ligand>
        <name>S-adenosyl-L-methionine</name>
        <dbReference type="ChEBI" id="CHEBI:59789"/>
    </ligand>
</feature>
<feature type="domain" description="B12-binding N-terminal" evidence="29">
    <location>
        <begin position="643"/>
        <end position="737"/>
    </location>
</feature>
<evidence type="ECO:0000256" key="7">
    <source>
        <dbReference type="ARBA" id="ARBA00013998"/>
    </source>
</evidence>
<evidence type="ECO:0000256" key="17">
    <source>
        <dbReference type="ARBA" id="ARBA00023285"/>
    </source>
</evidence>
<evidence type="ECO:0000256" key="14">
    <source>
        <dbReference type="ARBA" id="ARBA00022737"/>
    </source>
</evidence>
<evidence type="ECO:0000259" key="26">
    <source>
        <dbReference type="PROSITE" id="PS50972"/>
    </source>
</evidence>
<keyword evidence="8 21" id="KW-0489">Methyltransferase</keyword>
<dbReference type="Proteomes" id="UP000036458">
    <property type="component" value="Chromosome"/>
</dbReference>
<comment type="function">
    <text evidence="18 21">Catalyzes the transfer of a methyl group from methyl-cobalamin to homocysteine, yielding enzyme-bound cob(I)alamin and methionine. Subsequently, remethylates the cofactor using methyltetrahydrofolate.</text>
</comment>
<evidence type="ECO:0000256" key="2">
    <source>
        <dbReference type="ARBA" id="ARBA00001947"/>
    </source>
</evidence>
<feature type="binding site" evidence="23">
    <location>
        <position position="806"/>
    </location>
    <ligand>
        <name>methylcob(III)alamin</name>
        <dbReference type="ChEBI" id="CHEBI:28115"/>
    </ligand>
</feature>
<dbReference type="PROSITE" id="PS51337">
    <property type="entry name" value="B12_BINDING_NTER"/>
    <property type="match status" value="1"/>
</dbReference>
<dbReference type="PROSITE" id="PS50970">
    <property type="entry name" value="HCY"/>
    <property type="match status" value="1"/>
</dbReference>
<evidence type="ECO:0000256" key="12">
    <source>
        <dbReference type="ARBA" id="ARBA00022691"/>
    </source>
</evidence>
<dbReference type="SUPFAM" id="SSF52242">
    <property type="entry name" value="Cobalamin (vitamin B12)-binding domain"/>
    <property type="match status" value="1"/>
</dbReference>
<dbReference type="PROSITE" id="PS51332">
    <property type="entry name" value="B12_BINDING"/>
    <property type="match status" value="1"/>
</dbReference>
<evidence type="ECO:0000256" key="11">
    <source>
        <dbReference type="ARBA" id="ARBA00022679"/>
    </source>
</evidence>
<dbReference type="Pfam" id="PF02965">
    <property type="entry name" value="Met_synt_B12"/>
    <property type="match status" value="1"/>
</dbReference>
<dbReference type="InterPro" id="IPR006158">
    <property type="entry name" value="Cobalamin-bd"/>
</dbReference>
<dbReference type="InterPro" id="IPR037010">
    <property type="entry name" value="VitB12-dep_Met_synth_activ_sf"/>
</dbReference>
<dbReference type="CDD" id="cd00740">
    <property type="entry name" value="MeTr"/>
    <property type="match status" value="1"/>
</dbReference>
<dbReference type="SMART" id="SM01018">
    <property type="entry name" value="B12-binding_2"/>
    <property type="match status" value="1"/>
</dbReference>
<dbReference type="InterPro" id="IPR036724">
    <property type="entry name" value="Cobalamin-bd_sf"/>
</dbReference>
<dbReference type="OrthoDB" id="9803687at2"/>
<dbReference type="CDD" id="cd02069">
    <property type="entry name" value="methionine_synthase_B12_BD"/>
    <property type="match status" value="1"/>
</dbReference>
<dbReference type="InterPro" id="IPR000489">
    <property type="entry name" value="Pterin-binding_dom"/>
</dbReference>
<dbReference type="GO" id="GO:0032259">
    <property type="term" value="P:methylation"/>
    <property type="evidence" value="ECO:0007669"/>
    <property type="project" value="UniProtKB-KW"/>
</dbReference>
<dbReference type="GO" id="GO:0050667">
    <property type="term" value="P:homocysteine metabolic process"/>
    <property type="evidence" value="ECO:0007669"/>
    <property type="project" value="TreeGrafter"/>
</dbReference>
<dbReference type="InterPro" id="IPR033706">
    <property type="entry name" value="Met_synthase_B12-bd"/>
</dbReference>
<keyword evidence="10 21" id="KW-0846">Cobalamin</keyword>